<accession>A0A7I7PBM8</accession>
<reference evidence="2" key="3">
    <citation type="submission" date="2020-02" db="EMBL/GenBank/DDBJ databases">
        <authorList>
            <person name="Matsumoto Y."/>
            <person name="Motooka D."/>
            <person name="Nakamura S."/>
        </authorList>
    </citation>
    <scope>NUCLEOTIDE SEQUENCE</scope>
    <source>
        <strain evidence="2">JCM 16367</strain>
    </source>
</reference>
<reference evidence="3 4" key="1">
    <citation type="submission" date="2017-02" db="EMBL/GenBank/DDBJ databases">
        <title>The new phylogeny of genus Mycobacterium.</title>
        <authorList>
            <person name="Tortoli E."/>
            <person name="Trovato A."/>
            <person name="Cirillo D.M."/>
        </authorList>
    </citation>
    <scope>NUCLEOTIDE SEQUENCE [LARGE SCALE GENOMIC DNA]</scope>
    <source>
        <strain evidence="3 4">DSM 45145</strain>
    </source>
</reference>
<dbReference type="Proteomes" id="UP000466894">
    <property type="component" value="Chromosome"/>
</dbReference>
<keyword evidence="4" id="KW-1185">Reference proteome</keyword>
<proteinExistence type="predicted"/>
<evidence type="ECO:0000313" key="3">
    <source>
        <dbReference type="EMBL" id="ORB11635.1"/>
    </source>
</evidence>
<evidence type="ECO:0000313" key="2">
    <source>
        <dbReference type="EMBL" id="BBY06020.1"/>
    </source>
</evidence>
<protein>
    <recommendedName>
        <fullName evidence="6">HNH endonuclease</fullName>
    </recommendedName>
</protein>
<evidence type="ECO:0000256" key="1">
    <source>
        <dbReference type="SAM" id="MobiDB-lite"/>
    </source>
</evidence>
<dbReference type="EMBL" id="AP022583">
    <property type="protein sequence ID" value="BBY06020.1"/>
    <property type="molecule type" value="Genomic_DNA"/>
</dbReference>
<organism evidence="2 5">
    <name type="scientific">Mycobacterium noviomagense</name>
    <dbReference type="NCBI Taxonomy" id="459858"/>
    <lineage>
        <taxon>Bacteria</taxon>
        <taxon>Bacillati</taxon>
        <taxon>Actinomycetota</taxon>
        <taxon>Actinomycetes</taxon>
        <taxon>Mycobacteriales</taxon>
        <taxon>Mycobacteriaceae</taxon>
        <taxon>Mycobacterium</taxon>
    </lineage>
</organism>
<feature type="region of interest" description="Disordered" evidence="1">
    <location>
        <begin position="1"/>
        <end position="21"/>
    </location>
</feature>
<evidence type="ECO:0008006" key="6">
    <source>
        <dbReference type="Google" id="ProtNLM"/>
    </source>
</evidence>
<evidence type="ECO:0000313" key="4">
    <source>
        <dbReference type="Proteomes" id="UP000192374"/>
    </source>
</evidence>
<dbReference type="EMBL" id="MVIC01000046">
    <property type="protein sequence ID" value="ORB11635.1"/>
    <property type="molecule type" value="Genomic_DNA"/>
</dbReference>
<dbReference type="RefSeq" id="WP_083089263.1">
    <property type="nucleotide sequence ID" value="NZ_AP022583.1"/>
</dbReference>
<dbReference type="AlphaFoldDB" id="A0A7I7PBM8"/>
<reference evidence="2 5" key="2">
    <citation type="journal article" date="2019" name="Emerg. Microbes Infect.">
        <title>Comprehensive subspecies identification of 175 nontuberculous mycobacteria species based on 7547 genomic profiles.</title>
        <authorList>
            <person name="Matsumoto Y."/>
            <person name="Kinjo T."/>
            <person name="Motooka D."/>
            <person name="Nabeya D."/>
            <person name="Jung N."/>
            <person name="Uechi K."/>
            <person name="Horii T."/>
            <person name="Iida T."/>
            <person name="Fujita J."/>
            <person name="Nakamura S."/>
        </authorList>
    </citation>
    <scope>NUCLEOTIDE SEQUENCE [LARGE SCALE GENOMIC DNA]</scope>
    <source>
        <strain evidence="2 5">JCM 16367</strain>
    </source>
</reference>
<dbReference type="KEGG" id="mnv:MNVI_13380"/>
<gene>
    <name evidence="3" type="ORF">BST37_18710</name>
    <name evidence="2" type="ORF">MNVI_13380</name>
</gene>
<name>A0A7I7PBM8_9MYCO</name>
<evidence type="ECO:0000313" key="5">
    <source>
        <dbReference type="Proteomes" id="UP000466894"/>
    </source>
</evidence>
<sequence>MANHTATHCPHGHPTPTATARTAQGFCRKCKRLNDARRHHRNREAVELVRALEAITPEELAERIKALG</sequence>
<dbReference type="Proteomes" id="UP000192374">
    <property type="component" value="Unassembled WGS sequence"/>
</dbReference>